<dbReference type="AlphaFoldDB" id="A0A5C5WGV2"/>
<proteinExistence type="inferred from homology"/>
<comment type="caution">
    <text evidence="3">The sequence shown here is derived from an EMBL/GenBank/DDBJ whole genome shotgun (WGS) entry which is preliminary data.</text>
</comment>
<name>A0A5C5WGV2_9PLAN</name>
<gene>
    <name evidence="3" type="ORF">KOR42_37080</name>
</gene>
<dbReference type="PANTHER" id="PTHR30327:SF1">
    <property type="entry name" value="UPF0301 PROTEIN YQGE"/>
    <property type="match status" value="1"/>
</dbReference>
<keyword evidence="4" id="KW-1185">Reference proteome</keyword>
<dbReference type="HAMAP" id="MF_00758">
    <property type="entry name" value="UPF0301"/>
    <property type="match status" value="1"/>
</dbReference>
<dbReference type="Gene3D" id="3.40.1740.10">
    <property type="entry name" value="VC0467-like"/>
    <property type="match status" value="1"/>
</dbReference>
<accession>A0A5C5WGV2</accession>
<dbReference type="Pfam" id="PF02622">
    <property type="entry name" value="DUF179"/>
    <property type="match status" value="1"/>
</dbReference>
<dbReference type="OrthoDB" id="9807486at2"/>
<organism evidence="3 4">
    <name type="scientific">Thalassoglobus neptunius</name>
    <dbReference type="NCBI Taxonomy" id="1938619"/>
    <lineage>
        <taxon>Bacteria</taxon>
        <taxon>Pseudomonadati</taxon>
        <taxon>Planctomycetota</taxon>
        <taxon>Planctomycetia</taxon>
        <taxon>Planctomycetales</taxon>
        <taxon>Planctomycetaceae</taxon>
        <taxon>Thalassoglobus</taxon>
    </lineage>
</organism>
<evidence type="ECO:0000256" key="2">
    <source>
        <dbReference type="HAMAP-Rule" id="MF_00758"/>
    </source>
</evidence>
<evidence type="ECO:0000256" key="1">
    <source>
        <dbReference type="ARBA" id="ARBA00009600"/>
    </source>
</evidence>
<dbReference type="GO" id="GO:0005829">
    <property type="term" value="C:cytosol"/>
    <property type="evidence" value="ECO:0007669"/>
    <property type="project" value="TreeGrafter"/>
</dbReference>
<sequence>MTESLRGKFLVSGPRLRDENFFKSVVLIVEHGEEGAMGLVINHPSSVTVAHALQEHLDLPETQDLVYVGGPVEPAALFVVHNSPALDPTESPVIPDVFMGSSAEVFERILTVSMEPEHELVYRVYGGCSGWGPGQLEGELERGDWLTIDADSNFVYTEDPYSVWDQLIAKTFHSNRLHSTQCDHPDWN</sequence>
<evidence type="ECO:0000313" key="3">
    <source>
        <dbReference type="EMBL" id="TWT50024.1"/>
    </source>
</evidence>
<comment type="similarity">
    <text evidence="1 2">Belongs to the UPF0301 (AlgH) family.</text>
</comment>
<dbReference type="EMBL" id="SIHI01000015">
    <property type="protein sequence ID" value="TWT50024.1"/>
    <property type="molecule type" value="Genomic_DNA"/>
</dbReference>
<dbReference type="PANTHER" id="PTHR30327">
    <property type="entry name" value="UNCHARACTERIZED PROTEIN YQGE"/>
    <property type="match status" value="1"/>
</dbReference>
<dbReference type="SUPFAM" id="SSF143456">
    <property type="entry name" value="VC0467-like"/>
    <property type="match status" value="1"/>
</dbReference>
<reference evidence="3 4" key="1">
    <citation type="submission" date="2019-02" db="EMBL/GenBank/DDBJ databases">
        <title>Deep-cultivation of Planctomycetes and their phenomic and genomic characterization uncovers novel biology.</title>
        <authorList>
            <person name="Wiegand S."/>
            <person name="Jogler M."/>
            <person name="Boedeker C."/>
            <person name="Pinto D."/>
            <person name="Vollmers J."/>
            <person name="Rivas-Marin E."/>
            <person name="Kohn T."/>
            <person name="Peeters S.H."/>
            <person name="Heuer A."/>
            <person name="Rast P."/>
            <person name="Oberbeckmann S."/>
            <person name="Bunk B."/>
            <person name="Jeske O."/>
            <person name="Meyerdierks A."/>
            <person name="Storesund J.E."/>
            <person name="Kallscheuer N."/>
            <person name="Luecker S."/>
            <person name="Lage O.M."/>
            <person name="Pohl T."/>
            <person name="Merkel B.J."/>
            <person name="Hornburger P."/>
            <person name="Mueller R.-W."/>
            <person name="Bruemmer F."/>
            <person name="Labrenz M."/>
            <person name="Spormann A.M."/>
            <person name="Op Den Camp H."/>
            <person name="Overmann J."/>
            <person name="Amann R."/>
            <person name="Jetten M.S.M."/>
            <person name="Mascher T."/>
            <person name="Medema M.H."/>
            <person name="Devos D.P."/>
            <person name="Kaster A.-K."/>
            <person name="Ovreas L."/>
            <person name="Rohde M."/>
            <person name="Galperin M.Y."/>
            <person name="Jogler C."/>
        </authorList>
    </citation>
    <scope>NUCLEOTIDE SEQUENCE [LARGE SCALE GENOMIC DNA]</scope>
    <source>
        <strain evidence="3 4">KOR42</strain>
    </source>
</reference>
<dbReference type="Proteomes" id="UP000317243">
    <property type="component" value="Unassembled WGS sequence"/>
</dbReference>
<protein>
    <recommendedName>
        <fullName evidence="2">UPF0301 protein KOR42_37080</fullName>
    </recommendedName>
</protein>
<dbReference type="RefSeq" id="WP_146511144.1">
    <property type="nucleotide sequence ID" value="NZ_SIHI01000015.1"/>
</dbReference>
<evidence type="ECO:0000313" key="4">
    <source>
        <dbReference type="Proteomes" id="UP000317243"/>
    </source>
</evidence>
<dbReference type="InterPro" id="IPR003774">
    <property type="entry name" value="AlgH-like"/>
</dbReference>